<comment type="caution">
    <text evidence="1">The sequence shown here is derived from an EMBL/GenBank/DDBJ whole genome shotgun (WGS) entry which is preliminary data.</text>
</comment>
<sequence>MFNIQNPHIYPESIASEVNLALSYFPQLKETSITFKFKSDIKKSTMQAQPDFKSLLKPRAKRKYFIFISEKFKISGQEFKTINVPIEVLIGWLGHELGHILDYQHRGKFNMIWFGIKYLYLEKHIVEAERAADTFAVNQGMEDYILKTKNFILDHADIDENYKKRIKRYYLSPEEIMEIVQER</sequence>
<accession>A0ABP3VH05</accession>
<evidence type="ECO:0008006" key="3">
    <source>
        <dbReference type="Google" id="ProtNLM"/>
    </source>
</evidence>
<dbReference type="RefSeq" id="WP_224454205.1">
    <property type="nucleotide sequence ID" value="NZ_BAAAGG010000005.1"/>
</dbReference>
<name>A0ABP3VH05_9FLAO</name>
<reference evidence="2" key="1">
    <citation type="journal article" date="2019" name="Int. J. Syst. Evol. Microbiol.">
        <title>The Global Catalogue of Microorganisms (GCM) 10K type strain sequencing project: providing services to taxonomists for standard genome sequencing and annotation.</title>
        <authorList>
            <consortium name="The Broad Institute Genomics Platform"/>
            <consortium name="The Broad Institute Genome Sequencing Center for Infectious Disease"/>
            <person name="Wu L."/>
            <person name="Ma J."/>
        </authorList>
    </citation>
    <scope>NUCLEOTIDE SEQUENCE [LARGE SCALE GENOMIC DNA]</scope>
    <source>
        <strain evidence="2">JCM 16231</strain>
    </source>
</reference>
<dbReference type="Proteomes" id="UP001500185">
    <property type="component" value="Unassembled WGS sequence"/>
</dbReference>
<dbReference type="EMBL" id="BAAAGG010000005">
    <property type="protein sequence ID" value="GAA0759040.1"/>
    <property type="molecule type" value="Genomic_DNA"/>
</dbReference>
<gene>
    <name evidence="1" type="ORF">GCM10009433_16850</name>
</gene>
<proteinExistence type="predicted"/>
<evidence type="ECO:0000313" key="1">
    <source>
        <dbReference type="EMBL" id="GAA0759040.1"/>
    </source>
</evidence>
<keyword evidence="2" id="KW-1185">Reference proteome</keyword>
<organism evidence="1 2">
    <name type="scientific">Psychroflexus lacisalsi</name>
    <dbReference type="NCBI Taxonomy" id="503928"/>
    <lineage>
        <taxon>Bacteria</taxon>
        <taxon>Pseudomonadati</taxon>
        <taxon>Bacteroidota</taxon>
        <taxon>Flavobacteriia</taxon>
        <taxon>Flavobacteriales</taxon>
        <taxon>Flavobacteriaceae</taxon>
        <taxon>Psychroflexus</taxon>
    </lineage>
</organism>
<protein>
    <recommendedName>
        <fullName evidence="3">Tox-MPTase4 domain-containing protein</fullName>
    </recommendedName>
</protein>
<evidence type="ECO:0000313" key="2">
    <source>
        <dbReference type="Proteomes" id="UP001500185"/>
    </source>
</evidence>